<dbReference type="PANTHER" id="PTHR36966:SF1">
    <property type="entry name" value="REP-ASSOCIATED TYROSINE TRANSPOSASE"/>
    <property type="match status" value="1"/>
</dbReference>
<keyword evidence="3" id="KW-1185">Reference proteome</keyword>
<proteinExistence type="predicted"/>
<dbReference type="SUPFAM" id="SSF143422">
    <property type="entry name" value="Transposase IS200-like"/>
    <property type="match status" value="1"/>
</dbReference>
<comment type="caution">
    <text evidence="2">The sequence shown here is derived from an EMBL/GenBank/DDBJ whole genome shotgun (WGS) entry which is preliminary data.</text>
</comment>
<evidence type="ECO:0000259" key="1">
    <source>
        <dbReference type="SMART" id="SM01321"/>
    </source>
</evidence>
<name>A0AAP2E3G2_9BACT</name>
<dbReference type="InterPro" id="IPR052715">
    <property type="entry name" value="RAYT_transposase"/>
</dbReference>
<dbReference type="Proteomes" id="UP001319080">
    <property type="component" value="Unassembled WGS sequence"/>
</dbReference>
<dbReference type="AlphaFoldDB" id="A0AAP2E3G2"/>
<dbReference type="Pfam" id="PF01797">
    <property type="entry name" value="Y1_Tnp"/>
    <property type="match status" value="1"/>
</dbReference>
<feature type="domain" description="Transposase IS200-like" evidence="1">
    <location>
        <begin position="9"/>
        <end position="149"/>
    </location>
</feature>
<sequence length="183" mass="21561">MSRKYKIRDQEAVYFVTFTVVRWLDVFIRKDYRDILMESLRYCQKNKGLVLYAYCIMSSHVHLIISRHRSSNLGGIIRDIKKYTSVLIIDAIKANSQESRRNELLSIFESEGRGNSNNKTYQFWQQHSHPIELDTEEKLYQRMDYIHYNPVEAGIVLSPEYYLYSSAASYAGLKETLIDVILI</sequence>
<dbReference type="NCBIfam" id="NF047646">
    <property type="entry name" value="REP_Tyr_transpos"/>
    <property type="match status" value="1"/>
</dbReference>
<dbReference type="EMBL" id="JAHESE010000063">
    <property type="protein sequence ID" value="MBT1712371.1"/>
    <property type="molecule type" value="Genomic_DNA"/>
</dbReference>
<dbReference type="GO" id="GO:0004803">
    <property type="term" value="F:transposase activity"/>
    <property type="evidence" value="ECO:0007669"/>
    <property type="project" value="InterPro"/>
</dbReference>
<dbReference type="RefSeq" id="WP_254087936.1">
    <property type="nucleotide sequence ID" value="NZ_JAHESE010000063.1"/>
</dbReference>
<reference evidence="2 3" key="1">
    <citation type="submission" date="2021-05" db="EMBL/GenBank/DDBJ databases">
        <title>A Polyphasic approach of four new species of the genus Ohtaekwangia: Ohtaekwangia histidinii sp. nov., Ohtaekwangia cretensis sp. nov., Ohtaekwangia indiensis sp. nov., Ohtaekwangia reichenbachii sp. nov. from diverse environment.</title>
        <authorList>
            <person name="Octaviana S."/>
        </authorList>
    </citation>
    <scope>NUCLEOTIDE SEQUENCE [LARGE SCALE GENOMIC DNA]</scope>
    <source>
        <strain evidence="2 3">PWU5</strain>
    </source>
</reference>
<organism evidence="2 3">
    <name type="scientific">Dawidia cretensis</name>
    <dbReference type="NCBI Taxonomy" id="2782350"/>
    <lineage>
        <taxon>Bacteria</taxon>
        <taxon>Pseudomonadati</taxon>
        <taxon>Bacteroidota</taxon>
        <taxon>Cytophagia</taxon>
        <taxon>Cytophagales</taxon>
        <taxon>Chryseotaleaceae</taxon>
        <taxon>Dawidia</taxon>
    </lineage>
</organism>
<dbReference type="PANTHER" id="PTHR36966">
    <property type="entry name" value="REP-ASSOCIATED TYROSINE TRANSPOSASE"/>
    <property type="match status" value="1"/>
</dbReference>
<protein>
    <submittedName>
        <fullName evidence="2">Transposase</fullName>
    </submittedName>
</protein>
<dbReference type="InterPro" id="IPR002686">
    <property type="entry name" value="Transposase_17"/>
</dbReference>
<accession>A0AAP2E3G2</accession>
<dbReference type="InterPro" id="IPR036515">
    <property type="entry name" value="Transposase_17_sf"/>
</dbReference>
<dbReference type="SMART" id="SM01321">
    <property type="entry name" value="Y1_Tnp"/>
    <property type="match status" value="1"/>
</dbReference>
<dbReference type="Gene3D" id="3.30.70.1290">
    <property type="entry name" value="Transposase IS200-like"/>
    <property type="match status" value="1"/>
</dbReference>
<evidence type="ECO:0000313" key="2">
    <source>
        <dbReference type="EMBL" id="MBT1712371.1"/>
    </source>
</evidence>
<evidence type="ECO:0000313" key="3">
    <source>
        <dbReference type="Proteomes" id="UP001319080"/>
    </source>
</evidence>
<dbReference type="GO" id="GO:0006313">
    <property type="term" value="P:DNA transposition"/>
    <property type="evidence" value="ECO:0007669"/>
    <property type="project" value="InterPro"/>
</dbReference>
<dbReference type="GO" id="GO:0043565">
    <property type="term" value="F:sequence-specific DNA binding"/>
    <property type="evidence" value="ECO:0007669"/>
    <property type="project" value="TreeGrafter"/>
</dbReference>
<gene>
    <name evidence="2" type="ORF">KK062_29275</name>
</gene>